<dbReference type="GO" id="GO:0003779">
    <property type="term" value="F:actin binding"/>
    <property type="evidence" value="ECO:0007669"/>
    <property type="project" value="UniProtKB-KW"/>
</dbReference>
<dbReference type="InterPro" id="IPR011333">
    <property type="entry name" value="SKP1/BTB/POZ_sf"/>
</dbReference>
<dbReference type="FunFam" id="3.30.710.10:FF:000001">
    <property type="entry name" value="Kelch-like family member 20"/>
    <property type="match status" value="1"/>
</dbReference>
<keyword evidence="6" id="KW-0009">Actin-binding</keyword>
<evidence type="ECO:0000256" key="8">
    <source>
        <dbReference type="SAM" id="MobiDB-lite"/>
    </source>
</evidence>
<dbReference type="SUPFAM" id="SSF117281">
    <property type="entry name" value="Kelch motif"/>
    <property type="match status" value="2"/>
</dbReference>
<evidence type="ECO:0000313" key="11">
    <source>
        <dbReference type="Proteomes" id="UP000076502"/>
    </source>
</evidence>
<dbReference type="InterPro" id="IPR015915">
    <property type="entry name" value="Kelch-typ_b-propeller"/>
</dbReference>
<evidence type="ECO:0000256" key="1">
    <source>
        <dbReference type="ARBA" id="ARBA00004245"/>
    </source>
</evidence>
<evidence type="ECO:0000259" key="9">
    <source>
        <dbReference type="PROSITE" id="PS50097"/>
    </source>
</evidence>
<dbReference type="EMBL" id="KQ434860">
    <property type="protein sequence ID" value="KZC08924.1"/>
    <property type="molecule type" value="Genomic_DNA"/>
</dbReference>
<dbReference type="FunFam" id="2.120.10.80:FF:000002">
    <property type="entry name" value="Kelch-like family member 2"/>
    <property type="match status" value="1"/>
</dbReference>
<dbReference type="STRING" id="178035.A0A154PBX7"/>
<evidence type="ECO:0000256" key="6">
    <source>
        <dbReference type="ARBA" id="ARBA00023203"/>
    </source>
</evidence>
<dbReference type="Proteomes" id="UP000076502">
    <property type="component" value="Unassembled WGS sequence"/>
</dbReference>
<dbReference type="InterPro" id="IPR006652">
    <property type="entry name" value="Kelch_1"/>
</dbReference>
<dbReference type="Gene3D" id="2.120.10.80">
    <property type="entry name" value="Kelch-type beta propeller"/>
    <property type="match status" value="1"/>
</dbReference>
<feature type="compositionally biased region" description="Basic and acidic residues" evidence="8">
    <location>
        <begin position="719"/>
        <end position="731"/>
    </location>
</feature>
<dbReference type="GO" id="GO:0005856">
    <property type="term" value="C:cytoskeleton"/>
    <property type="evidence" value="ECO:0007669"/>
    <property type="project" value="UniProtKB-SubCell"/>
</dbReference>
<keyword evidence="11" id="KW-1185">Reference proteome</keyword>
<comment type="subcellular location">
    <subcellularLocation>
        <location evidence="1">Cytoplasm</location>
        <location evidence="1">Cytoskeleton</location>
    </subcellularLocation>
</comment>
<dbReference type="Gene3D" id="3.30.710.10">
    <property type="entry name" value="Potassium Channel Kv1.1, Chain A"/>
    <property type="match status" value="1"/>
</dbReference>
<organism evidence="10 11">
    <name type="scientific">Dufourea novaeangliae</name>
    <name type="common">Sweat bee</name>
    <dbReference type="NCBI Taxonomy" id="178035"/>
    <lineage>
        <taxon>Eukaryota</taxon>
        <taxon>Metazoa</taxon>
        <taxon>Ecdysozoa</taxon>
        <taxon>Arthropoda</taxon>
        <taxon>Hexapoda</taxon>
        <taxon>Insecta</taxon>
        <taxon>Pterygota</taxon>
        <taxon>Neoptera</taxon>
        <taxon>Endopterygota</taxon>
        <taxon>Hymenoptera</taxon>
        <taxon>Apocrita</taxon>
        <taxon>Aculeata</taxon>
        <taxon>Apoidea</taxon>
        <taxon>Anthophila</taxon>
        <taxon>Halictidae</taxon>
        <taxon>Rophitinae</taxon>
        <taxon>Dufourea</taxon>
    </lineage>
</organism>
<evidence type="ECO:0000313" key="10">
    <source>
        <dbReference type="EMBL" id="KZC08924.1"/>
    </source>
</evidence>
<dbReference type="SUPFAM" id="SSF54695">
    <property type="entry name" value="POZ domain"/>
    <property type="match status" value="1"/>
</dbReference>
<gene>
    <name evidence="10" type="ORF">WN55_00315</name>
</gene>
<keyword evidence="5" id="KW-0712">Selenocysteine</keyword>
<accession>A0A154PBX7</accession>
<feature type="compositionally biased region" description="Acidic residues" evidence="8">
    <location>
        <begin position="732"/>
        <end position="744"/>
    </location>
</feature>
<keyword evidence="7" id="KW-0206">Cytoskeleton</keyword>
<evidence type="ECO:0000256" key="5">
    <source>
        <dbReference type="ARBA" id="ARBA00022933"/>
    </source>
</evidence>
<dbReference type="PROSITE" id="PS50097">
    <property type="entry name" value="BTB"/>
    <property type="match status" value="1"/>
</dbReference>
<reference evidence="10 11" key="1">
    <citation type="submission" date="2015-07" db="EMBL/GenBank/DDBJ databases">
        <title>The genome of Dufourea novaeangliae.</title>
        <authorList>
            <person name="Pan H."/>
            <person name="Kapheim K."/>
        </authorList>
    </citation>
    <scope>NUCLEOTIDE SEQUENCE [LARGE SCALE GENOMIC DNA]</scope>
    <source>
        <strain evidence="10">0120121106</strain>
        <tissue evidence="10">Whole body</tissue>
    </source>
</reference>
<sequence length="1058" mass="117665">MELAGQAQVQNSSNTNDGSENKGSCLLLRYASQNSLDESSQKHIPRESGKDKPPYRNHHHTNRAFDVINEMRKKNLLCDVILVADGGMEVPAHKMVLAACSPYFYAMFTSFEERDQERITLQGVDYSALELLVDYVYSAEVHVTEDNVQVLLPAANLLQLTDVRDACCDFLQAQLHPSNCLGIRAFADLHGCLELLSHADTYIEQHFSEVVDGDEFLTLTPQQVAKLICSDRLMVPSEEKVFECVISWVHHDLEKRQTHLAQLMEHVRLPLLSQEYLVQRVEEEPLLKANLQCKDFLIEALKYHLLKGEQKSLFKTPRTKPRQPRGLPKVLLVVGGQAPKAIRSVECYDFKEEKWYQVSELPTRRCRAGLSVLGGRVYAVGGFNGSLRVRTVDIYDAATDQWSPCPEMEARRSTLGVAVLGNYIYAVGGFDGSTGLNSAEVYDPRTHEWRLIAPMSTRRSSVGVGVVKGLLYAVGGYDGASRQCLSSVECYNPEKDQWKPTPDMSARRSGAGVGVLDGILYAVGGHDGPLVRKSVEAFNPDTNQWTPVSDMAFCRRNAGVVAINGLLYVVGGDDGVSSLASVEVYSPRTDSWTTLPTCMGIGRSYAGVAIIDKPMPSTTSIGVQVQNPDPNVLQQYRGAGHNCQGSRCVCQRYENGELAAVVMNQNRSNQERDDSYQNVGRNLRGFQNRPGGSIQGYPNLNPNYQNPVDLVHNYNRNRQPHESGENIYERLDNDDDDDNDENNGEGDSSRLSSQFCQSRLGRLGRNCFSTENIAHASTGRTIYPLGNNCMCSFCRHLDPRYLCHHCHNLHNRLRYQDGLPGNSRHVIYQLPRNCRCPFCRGEYSYVKLPVTSCRPPELWRVECHCRNPNSCSCRSKVLSNSNSTTQVGRYLDWINRAGPSVNNPLYATIHIGRPCVSAVGNVANGSNGEPGASTSGASSSTATANEPSTSSNVRPIFSSYSTSTSRASVCSANRSTERQHTCDDSCIRNQSGSIAGICQFYGRCERAECNHGRLFVHWWFVNKWLSPWNSHIPDRNADAIPAMEEESHNQHDSDSDDV</sequence>
<feature type="region of interest" description="Disordered" evidence="8">
    <location>
        <begin position="1"/>
        <end position="22"/>
    </location>
</feature>
<dbReference type="OrthoDB" id="45365at2759"/>
<dbReference type="SMART" id="SM00875">
    <property type="entry name" value="BACK"/>
    <property type="match status" value="1"/>
</dbReference>
<dbReference type="SMART" id="SM00612">
    <property type="entry name" value="Kelch"/>
    <property type="match status" value="6"/>
</dbReference>
<feature type="compositionally biased region" description="Low complexity" evidence="8">
    <location>
        <begin position="931"/>
        <end position="944"/>
    </location>
</feature>
<feature type="domain" description="BTB" evidence="9">
    <location>
        <begin position="78"/>
        <end position="145"/>
    </location>
</feature>
<evidence type="ECO:0000256" key="4">
    <source>
        <dbReference type="ARBA" id="ARBA00022737"/>
    </source>
</evidence>
<feature type="region of interest" description="Disordered" evidence="8">
    <location>
        <begin position="926"/>
        <end position="956"/>
    </location>
</feature>
<proteinExistence type="predicted"/>
<dbReference type="Pfam" id="PF00651">
    <property type="entry name" value="BTB"/>
    <property type="match status" value="1"/>
</dbReference>
<dbReference type="Gene3D" id="1.25.40.420">
    <property type="match status" value="1"/>
</dbReference>
<dbReference type="CDD" id="cd18445">
    <property type="entry name" value="BACK_KLHL2_like"/>
    <property type="match status" value="1"/>
</dbReference>
<dbReference type="PANTHER" id="PTHR24412:SF466">
    <property type="entry name" value="RING CANAL KELCH PROTEIN"/>
    <property type="match status" value="1"/>
</dbReference>
<name>A0A154PBX7_DUFNO</name>
<dbReference type="InterPro" id="IPR000210">
    <property type="entry name" value="BTB/POZ_dom"/>
</dbReference>
<evidence type="ECO:0000256" key="3">
    <source>
        <dbReference type="ARBA" id="ARBA00022490"/>
    </source>
</evidence>
<evidence type="ECO:0000256" key="2">
    <source>
        <dbReference type="ARBA" id="ARBA00022441"/>
    </source>
</evidence>
<dbReference type="SMART" id="SM00225">
    <property type="entry name" value="BTB"/>
    <property type="match status" value="1"/>
</dbReference>
<dbReference type="Pfam" id="PF07707">
    <property type="entry name" value="BACK"/>
    <property type="match status" value="1"/>
</dbReference>
<feature type="region of interest" description="Disordered" evidence="8">
    <location>
        <begin position="36"/>
        <end position="59"/>
    </location>
</feature>
<feature type="region of interest" description="Disordered" evidence="8">
    <location>
        <begin position="681"/>
        <end position="752"/>
    </location>
</feature>
<feature type="compositionally biased region" description="Polar residues" evidence="8">
    <location>
        <begin position="7"/>
        <end position="22"/>
    </location>
</feature>
<keyword evidence="3" id="KW-0963">Cytoplasm</keyword>
<dbReference type="InterPro" id="IPR011705">
    <property type="entry name" value="BACK"/>
</dbReference>
<protein>
    <submittedName>
        <fullName evidence="10">Ring canal kelch like protein</fullName>
    </submittedName>
</protein>
<dbReference type="AlphaFoldDB" id="A0A154PBX7"/>
<keyword evidence="4" id="KW-0677">Repeat</keyword>
<feature type="compositionally biased region" description="Basic and acidic residues" evidence="8">
    <location>
        <begin position="39"/>
        <end position="54"/>
    </location>
</feature>
<dbReference type="FunFam" id="1.25.40.420:FF:000001">
    <property type="entry name" value="Kelch-like family member 12"/>
    <property type="match status" value="1"/>
</dbReference>
<dbReference type="PANTHER" id="PTHR24412">
    <property type="entry name" value="KELCH PROTEIN"/>
    <property type="match status" value="1"/>
</dbReference>
<keyword evidence="2" id="KW-0880">Kelch repeat</keyword>
<feature type="compositionally biased region" description="Polar residues" evidence="8">
    <location>
        <begin position="696"/>
        <end position="706"/>
    </location>
</feature>
<dbReference type="CDD" id="cd18235">
    <property type="entry name" value="BTB_POZ_KLHL2-like"/>
    <property type="match status" value="1"/>
</dbReference>
<dbReference type="Pfam" id="PF01344">
    <property type="entry name" value="Kelch_1"/>
    <property type="match status" value="6"/>
</dbReference>
<evidence type="ECO:0000256" key="7">
    <source>
        <dbReference type="ARBA" id="ARBA00023212"/>
    </source>
</evidence>